<dbReference type="InterPro" id="IPR011009">
    <property type="entry name" value="Kinase-like_dom_sf"/>
</dbReference>
<evidence type="ECO:0000313" key="2">
    <source>
        <dbReference type="Proteomes" id="UP000467840"/>
    </source>
</evidence>
<dbReference type="AlphaFoldDB" id="A0A6A6MYK5"/>
<dbReference type="SUPFAM" id="SSF56112">
    <property type="entry name" value="Protein kinase-like (PK-like)"/>
    <property type="match status" value="1"/>
</dbReference>
<name>A0A6A6MYK5_HEVBR</name>
<comment type="caution">
    <text evidence="1">The sequence shown here is derived from an EMBL/GenBank/DDBJ whole genome shotgun (WGS) entry which is preliminary data.</text>
</comment>
<accession>A0A6A6MYK5</accession>
<dbReference type="EMBL" id="JAAGAX010000003">
    <property type="protein sequence ID" value="KAF2318197.1"/>
    <property type="molecule type" value="Genomic_DNA"/>
</dbReference>
<gene>
    <name evidence="1" type="ORF">GH714_002785</name>
</gene>
<protein>
    <submittedName>
        <fullName evidence="1">Uncharacterized protein</fullName>
    </submittedName>
</protein>
<reference evidence="1 2" key="1">
    <citation type="journal article" date="2020" name="Mol. Plant">
        <title>The Chromosome-Based Rubber Tree Genome Provides New Insights into Spurge Genome Evolution and Rubber Biosynthesis.</title>
        <authorList>
            <person name="Liu J."/>
            <person name="Shi C."/>
            <person name="Shi C.C."/>
            <person name="Li W."/>
            <person name="Zhang Q.J."/>
            <person name="Zhang Y."/>
            <person name="Li K."/>
            <person name="Lu H.F."/>
            <person name="Shi C."/>
            <person name="Zhu S.T."/>
            <person name="Xiao Z.Y."/>
            <person name="Nan H."/>
            <person name="Yue Y."/>
            <person name="Zhu X.G."/>
            <person name="Wu Y."/>
            <person name="Hong X.N."/>
            <person name="Fan G.Y."/>
            <person name="Tong Y."/>
            <person name="Zhang D."/>
            <person name="Mao C.L."/>
            <person name="Liu Y.L."/>
            <person name="Hao S.J."/>
            <person name="Liu W.Q."/>
            <person name="Lv M.Q."/>
            <person name="Zhang H.B."/>
            <person name="Liu Y."/>
            <person name="Hu-Tang G.R."/>
            <person name="Wang J.P."/>
            <person name="Wang J.H."/>
            <person name="Sun Y.H."/>
            <person name="Ni S.B."/>
            <person name="Chen W.B."/>
            <person name="Zhang X.C."/>
            <person name="Jiao Y.N."/>
            <person name="Eichler E.E."/>
            <person name="Li G.H."/>
            <person name="Liu X."/>
            <person name="Gao L.Z."/>
        </authorList>
    </citation>
    <scope>NUCLEOTIDE SEQUENCE [LARGE SCALE GENOMIC DNA]</scope>
    <source>
        <strain evidence="2">cv. GT1</strain>
        <tissue evidence="1">Leaf</tissue>
    </source>
</reference>
<evidence type="ECO:0000313" key="1">
    <source>
        <dbReference type="EMBL" id="KAF2318197.1"/>
    </source>
</evidence>
<organism evidence="1 2">
    <name type="scientific">Hevea brasiliensis</name>
    <name type="common">Para rubber tree</name>
    <name type="synonym">Siphonia brasiliensis</name>
    <dbReference type="NCBI Taxonomy" id="3981"/>
    <lineage>
        <taxon>Eukaryota</taxon>
        <taxon>Viridiplantae</taxon>
        <taxon>Streptophyta</taxon>
        <taxon>Embryophyta</taxon>
        <taxon>Tracheophyta</taxon>
        <taxon>Spermatophyta</taxon>
        <taxon>Magnoliopsida</taxon>
        <taxon>eudicotyledons</taxon>
        <taxon>Gunneridae</taxon>
        <taxon>Pentapetalae</taxon>
        <taxon>rosids</taxon>
        <taxon>fabids</taxon>
        <taxon>Malpighiales</taxon>
        <taxon>Euphorbiaceae</taxon>
        <taxon>Crotonoideae</taxon>
        <taxon>Micrandreae</taxon>
        <taxon>Hevea</taxon>
    </lineage>
</organism>
<dbReference type="Proteomes" id="UP000467840">
    <property type="component" value="Chromosome 10"/>
</dbReference>
<keyword evidence="2" id="KW-1185">Reference proteome</keyword>
<sequence length="120" mass="13696">MAVAVKVFNLQLVLTQNVKFFEAFVTEILSNYQQLANVDIKALVMEFMPNGNLEALLHSNSYCLDMLQRLNSLSLVTGNSVLWNHVDGNIYKEEAHRRNVLEDWVLDSLQSGEVMNSKHK</sequence>
<proteinExistence type="predicted"/>